<feature type="transmembrane region" description="Helical" evidence="7">
    <location>
        <begin position="53"/>
        <end position="76"/>
    </location>
</feature>
<comment type="similarity">
    <text evidence="7">Belongs to the TRAP transporter small permease family.</text>
</comment>
<feature type="transmembrane region" description="Helical" evidence="7">
    <location>
        <begin position="20"/>
        <end position="41"/>
    </location>
</feature>
<comment type="subunit">
    <text evidence="7">The complex comprises the extracytoplasmic solute receptor protein and the two transmembrane proteins.</text>
</comment>
<dbReference type="GO" id="GO:0022857">
    <property type="term" value="F:transmembrane transporter activity"/>
    <property type="evidence" value="ECO:0007669"/>
    <property type="project" value="UniProtKB-UniRule"/>
</dbReference>
<evidence type="ECO:0000256" key="1">
    <source>
        <dbReference type="ARBA" id="ARBA00004651"/>
    </source>
</evidence>
<dbReference type="GO" id="GO:0005886">
    <property type="term" value="C:plasma membrane"/>
    <property type="evidence" value="ECO:0007669"/>
    <property type="project" value="UniProtKB-SubCell"/>
</dbReference>
<dbReference type="EMBL" id="FZOY01000009">
    <property type="protein sequence ID" value="SNT27742.1"/>
    <property type="molecule type" value="Genomic_DNA"/>
</dbReference>
<dbReference type="AlphaFoldDB" id="A0A239LCR2"/>
<keyword evidence="10" id="KW-1185">Reference proteome</keyword>
<feature type="transmembrane region" description="Helical" evidence="7">
    <location>
        <begin position="136"/>
        <end position="158"/>
    </location>
</feature>
<feature type="domain" description="Tripartite ATP-independent periplasmic transporters DctQ component" evidence="8">
    <location>
        <begin position="31"/>
        <end position="159"/>
    </location>
</feature>
<comment type="function">
    <text evidence="7">Part of the tripartite ATP-independent periplasmic (TRAP) transport system.</text>
</comment>
<dbReference type="InterPro" id="IPR055348">
    <property type="entry name" value="DctQ"/>
</dbReference>
<keyword evidence="6 7" id="KW-0472">Membrane</keyword>
<gene>
    <name evidence="9" type="ORF">SAMN05421757_109106</name>
</gene>
<evidence type="ECO:0000313" key="10">
    <source>
        <dbReference type="Proteomes" id="UP000198426"/>
    </source>
</evidence>
<evidence type="ECO:0000313" key="9">
    <source>
        <dbReference type="EMBL" id="SNT27742.1"/>
    </source>
</evidence>
<evidence type="ECO:0000256" key="7">
    <source>
        <dbReference type="RuleBase" id="RU369079"/>
    </source>
</evidence>
<evidence type="ECO:0000256" key="3">
    <source>
        <dbReference type="ARBA" id="ARBA00022475"/>
    </source>
</evidence>
<dbReference type="RefSeq" id="WP_089234856.1">
    <property type="nucleotide sequence ID" value="NZ_FZOY01000009.1"/>
</dbReference>
<accession>A0A239LCR2</accession>
<proteinExistence type="inferred from homology"/>
<name>A0A239LCR2_9RHOB</name>
<evidence type="ECO:0000256" key="4">
    <source>
        <dbReference type="ARBA" id="ARBA00022692"/>
    </source>
</evidence>
<sequence>MRLILLAERLVDLVGRTLKYLAAALLLAVSLLISADVLGRAVFSHPIDGVAEIVANGIVVIAFLQVTYAVTSGAMLRSELLLTRLGPVGLRIAETVSALLGALLFYLIARASWSPMIRAIETKEFAGYSGFQMPVWPVRVVIETGSILAIAAYLLIALRTALIGVRPRPVDAAPAL</sequence>
<keyword evidence="5 7" id="KW-1133">Transmembrane helix</keyword>
<protein>
    <recommendedName>
        <fullName evidence="7">TRAP transporter small permease protein</fullName>
    </recommendedName>
</protein>
<comment type="subcellular location">
    <subcellularLocation>
        <location evidence="7">Cell inner membrane</location>
        <topology evidence="7">Multi-pass membrane protein</topology>
    </subcellularLocation>
    <subcellularLocation>
        <location evidence="1">Cell membrane</location>
        <topology evidence="1">Multi-pass membrane protein</topology>
    </subcellularLocation>
</comment>
<keyword evidence="4 7" id="KW-0812">Transmembrane</keyword>
<dbReference type="Proteomes" id="UP000198426">
    <property type="component" value="Unassembled WGS sequence"/>
</dbReference>
<dbReference type="Pfam" id="PF04290">
    <property type="entry name" value="DctQ"/>
    <property type="match status" value="1"/>
</dbReference>
<keyword evidence="2 7" id="KW-0813">Transport</keyword>
<dbReference type="OrthoDB" id="2877624at2"/>
<evidence type="ECO:0000259" key="8">
    <source>
        <dbReference type="Pfam" id="PF04290"/>
    </source>
</evidence>
<evidence type="ECO:0000256" key="2">
    <source>
        <dbReference type="ARBA" id="ARBA00022448"/>
    </source>
</evidence>
<organism evidence="9 10">
    <name type="scientific">Tropicimonas sediminicola</name>
    <dbReference type="NCBI Taxonomy" id="1031541"/>
    <lineage>
        <taxon>Bacteria</taxon>
        <taxon>Pseudomonadati</taxon>
        <taxon>Pseudomonadota</taxon>
        <taxon>Alphaproteobacteria</taxon>
        <taxon>Rhodobacterales</taxon>
        <taxon>Roseobacteraceae</taxon>
        <taxon>Tropicimonas</taxon>
    </lineage>
</organism>
<keyword evidence="3" id="KW-1003">Cell membrane</keyword>
<evidence type="ECO:0000256" key="5">
    <source>
        <dbReference type="ARBA" id="ARBA00022989"/>
    </source>
</evidence>
<keyword evidence="7" id="KW-0997">Cell inner membrane</keyword>
<evidence type="ECO:0000256" key="6">
    <source>
        <dbReference type="ARBA" id="ARBA00023136"/>
    </source>
</evidence>
<reference evidence="9 10" key="1">
    <citation type="submission" date="2017-06" db="EMBL/GenBank/DDBJ databases">
        <authorList>
            <person name="Kim H.J."/>
            <person name="Triplett B.A."/>
        </authorList>
    </citation>
    <scope>NUCLEOTIDE SEQUENCE [LARGE SCALE GENOMIC DNA]</scope>
    <source>
        <strain evidence="9 10">DSM 29339</strain>
    </source>
</reference>
<feature type="transmembrane region" description="Helical" evidence="7">
    <location>
        <begin position="88"/>
        <end position="109"/>
    </location>
</feature>